<sequence>MVAQPACWLTAANAPPAESPFERTLLPLRGIVTHAAALAERISIQSLLRNPLALLLRGAGKFDPKR</sequence>
<keyword evidence="2" id="KW-1185">Reference proteome</keyword>
<dbReference type="EMBL" id="AP021861">
    <property type="protein sequence ID" value="BBO31235.1"/>
    <property type="molecule type" value="Genomic_DNA"/>
</dbReference>
<gene>
    <name evidence="1" type="ORF">PLANPX_0847</name>
</gene>
<accession>A0A5K7X4C6</accession>
<dbReference type="KEGG" id="lpav:PLANPX_0847"/>
<dbReference type="AlphaFoldDB" id="A0A5K7X4C6"/>
<reference evidence="2" key="1">
    <citation type="submission" date="2019-10" db="EMBL/GenBank/DDBJ databases">
        <title>Lacipirellula parvula gen. nov., sp. nov., representing a lineage of planctomycetes widespread in freshwater anoxic habitats, and description of the family Lacipirellulaceae.</title>
        <authorList>
            <person name="Dedysh S.N."/>
            <person name="Kulichevskaya I.S."/>
            <person name="Beletsky A.V."/>
            <person name="Rakitin A.L."/>
            <person name="Mardanov A.V."/>
            <person name="Ivanova A.A."/>
            <person name="Saltykova V.X."/>
            <person name="Rijpstra W.I.C."/>
            <person name="Sinninghe Damste J.S."/>
            <person name="Ravin N.V."/>
        </authorList>
    </citation>
    <scope>NUCLEOTIDE SEQUENCE [LARGE SCALE GENOMIC DNA]</scope>
    <source>
        <strain evidence="2">PX69</strain>
    </source>
</reference>
<dbReference type="Proteomes" id="UP000326837">
    <property type="component" value="Chromosome"/>
</dbReference>
<name>A0A5K7X4C6_9BACT</name>
<protein>
    <submittedName>
        <fullName evidence="1">Uncharacterized protein</fullName>
    </submittedName>
</protein>
<organism evidence="1 2">
    <name type="scientific">Lacipirellula parvula</name>
    <dbReference type="NCBI Taxonomy" id="2650471"/>
    <lineage>
        <taxon>Bacteria</taxon>
        <taxon>Pseudomonadati</taxon>
        <taxon>Planctomycetota</taxon>
        <taxon>Planctomycetia</taxon>
        <taxon>Pirellulales</taxon>
        <taxon>Lacipirellulaceae</taxon>
        <taxon>Lacipirellula</taxon>
    </lineage>
</organism>
<evidence type="ECO:0000313" key="1">
    <source>
        <dbReference type="EMBL" id="BBO31235.1"/>
    </source>
</evidence>
<proteinExistence type="predicted"/>
<evidence type="ECO:0000313" key="2">
    <source>
        <dbReference type="Proteomes" id="UP000326837"/>
    </source>
</evidence>